<dbReference type="GO" id="GO:0005829">
    <property type="term" value="C:cytosol"/>
    <property type="evidence" value="ECO:0007669"/>
    <property type="project" value="TreeGrafter"/>
</dbReference>
<evidence type="ECO:0000313" key="2">
    <source>
        <dbReference type="EMBL" id="VAW78585.1"/>
    </source>
</evidence>
<dbReference type="InterPro" id="IPR039315">
    <property type="entry name" value="CheW"/>
</dbReference>
<feature type="domain" description="CheW-like" evidence="1">
    <location>
        <begin position="21"/>
        <end position="165"/>
    </location>
</feature>
<accession>A0A3B0YCL4</accession>
<dbReference type="EMBL" id="UOFL01000159">
    <property type="protein sequence ID" value="VAW78585.1"/>
    <property type="molecule type" value="Genomic_DNA"/>
</dbReference>
<dbReference type="GO" id="GO:0006935">
    <property type="term" value="P:chemotaxis"/>
    <property type="evidence" value="ECO:0007669"/>
    <property type="project" value="InterPro"/>
</dbReference>
<reference evidence="2" key="1">
    <citation type="submission" date="2018-06" db="EMBL/GenBank/DDBJ databases">
        <authorList>
            <person name="Zhirakovskaya E."/>
        </authorList>
    </citation>
    <scope>NUCLEOTIDE SEQUENCE</scope>
</reference>
<dbReference type="PROSITE" id="PS50851">
    <property type="entry name" value="CHEW"/>
    <property type="match status" value="1"/>
</dbReference>
<dbReference type="PANTHER" id="PTHR22617:SF41">
    <property type="entry name" value="CHEMOTAXIS SIGNAL TRANSDUCTION SYSTEM ADAPTOR PROTEIN CHEW"/>
    <property type="match status" value="1"/>
</dbReference>
<sequence length="171" mass="18855">MQSQNIRVADDSLEHMASELVSQFLTFELNQEIYGVNILGIKEIIDYGSITKVPMVSDCIAGVINLRGSVVPVINLASRFSQTSANRTKKSSVIIVEITYETEKMEVGIAVDVVNEVIDVRESEIEPSPSFGTKIRSDFISGMAKVKDELLVMLNVEKVLSVTELSLLESE</sequence>
<proteinExistence type="predicted"/>
<dbReference type="Gene3D" id="2.40.50.180">
    <property type="entry name" value="CheA-289, Domain 4"/>
    <property type="match status" value="1"/>
</dbReference>
<gene>
    <name evidence="2" type="ORF">MNBD_GAMMA12-3157</name>
</gene>
<dbReference type="Pfam" id="PF01584">
    <property type="entry name" value="CheW"/>
    <property type="match status" value="1"/>
</dbReference>
<dbReference type="InterPro" id="IPR002545">
    <property type="entry name" value="CheW-lke_dom"/>
</dbReference>
<dbReference type="AlphaFoldDB" id="A0A3B0YCL4"/>
<protein>
    <submittedName>
        <fullName evidence="2">Positive regulator of CheA protein activity (CheW)</fullName>
    </submittedName>
</protein>
<dbReference type="GO" id="GO:0007165">
    <property type="term" value="P:signal transduction"/>
    <property type="evidence" value="ECO:0007669"/>
    <property type="project" value="InterPro"/>
</dbReference>
<dbReference type="SMART" id="SM00260">
    <property type="entry name" value="CheW"/>
    <property type="match status" value="1"/>
</dbReference>
<organism evidence="2">
    <name type="scientific">hydrothermal vent metagenome</name>
    <dbReference type="NCBI Taxonomy" id="652676"/>
    <lineage>
        <taxon>unclassified sequences</taxon>
        <taxon>metagenomes</taxon>
        <taxon>ecological metagenomes</taxon>
    </lineage>
</organism>
<evidence type="ECO:0000259" key="1">
    <source>
        <dbReference type="PROSITE" id="PS50851"/>
    </source>
</evidence>
<dbReference type="PANTHER" id="PTHR22617">
    <property type="entry name" value="CHEMOTAXIS SENSOR HISTIDINE KINASE-RELATED"/>
    <property type="match status" value="1"/>
</dbReference>
<dbReference type="SUPFAM" id="SSF50341">
    <property type="entry name" value="CheW-like"/>
    <property type="match status" value="1"/>
</dbReference>
<name>A0A3B0YCL4_9ZZZZ</name>
<dbReference type="InterPro" id="IPR036061">
    <property type="entry name" value="CheW-like_dom_sf"/>
</dbReference>
<dbReference type="Gene3D" id="2.30.30.40">
    <property type="entry name" value="SH3 Domains"/>
    <property type="match status" value="1"/>
</dbReference>